<dbReference type="InterPro" id="IPR025202">
    <property type="entry name" value="PLD-like_dom"/>
</dbReference>
<evidence type="ECO:0000259" key="8">
    <source>
        <dbReference type="Pfam" id="PF13091"/>
    </source>
</evidence>
<keyword evidence="7" id="KW-0472">Membrane</keyword>
<evidence type="ECO:0000256" key="1">
    <source>
        <dbReference type="ARBA" id="ARBA00022801"/>
    </source>
</evidence>
<name>A0ABN8AS79_CHISP</name>
<feature type="domain" description="Phospholipase D-like" evidence="8">
    <location>
        <begin position="102"/>
        <end position="229"/>
    </location>
</feature>
<reference evidence="9" key="1">
    <citation type="submission" date="2021-12" db="EMBL/GenBank/DDBJ databases">
        <authorList>
            <person name="King R."/>
        </authorList>
    </citation>
    <scope>NUCLEOTIDE SEQUENCE</scope>
</reference>
<dbReference type="Proteomes" id="UP001153292">
    <property type="component" value="Chromosome 12"/>
</dbReference>
<keyword evidence="10" id="KW-1185">Reference proteome</keyword>
<dbReference type="Pfam" id="PF13091">
    <property type="entry name" value="PLDc_2"/>
    <property type="match status" value="1"/>
</dbReference>
<evidence type="ECO:0000256" key="5">
    <source>
        <dbReference type="ARBA" id="ARBA00040549"/>
    </source>
</evidence>
<keyword evidence="7" id="KW-0812">Transmembrane</keyword>
<gene>
    <name evidence="9" type="ORF">CHILSU_LOCUS1747</name>
</gene>
<feature type="transmembrane region" description="Helical" evidence="7">
    <location>
        <begin position="55"/>
        <end position="75"/>
    </location>
</feature>
<organism evidence="9 10">
    <name type="scientific">Chilo suppressalis</name>
    <name type="common">Asiatic rice borer moth</name>
    <dbReference type="NCBI Taxonomy" id="168631"/>
    <lineage>
        <taxon>Eukaryota</taxon>
        <taxon>Metazoa</taxon>
        <taxon>Ecdysozoa</taxon>
        <taxon>Arthropoda</taxon>
        <taxon>Hexapoda</taxon>
        <taxon>Insecta</taxon>
        <taxon>Pterygota</taxon>
        <taxon>Neoptera</taxon>
        <taxon>Endopterygota</taxon>
        <taxon>Lepidoptera</taxon>
        <taxon>Glossata</taxon>
        <taxon>Ditrysia</taxon>
        <taxon>Pyraloidea</taxon>
        <taxon>Crambidae</taxon>
        <taxon>Crambinae</taxon>
        <taxon>Chilo</taxon>
    </lineage>
</organism>
<accession>A0ABN8AS79</accession>
<protein>
    <recommendedName>
        <fullName evidence="5">Mitochondrial cardiolipin hydrolase</fullName>
    </recommendedName>
    <alternativeName>
        <fullName evidence="6">Mitochondrial phospholipase</fullName>
    </alternativeName>
</protein>
<dbReference type="InterPro" id="IPR051406">
    <property type="entry name" value="PLD_domain"/>
</dbReference>
<sequence>MKKNVGRNKNYILRHYKNLAQTDLFILFHVIKYIDGKSAKNLCLKLLKMFINPRILSTAAAIAVSCVVSAAAYYYKRRNTEINEVMIFCKLQYNAYNCFDKLISFMESAKKTVHVCMPGIHNPAIQGRLVELIMKKNIKARIIIDRSGYNESTEFLLQELKEVGAEIRSLDNEAINKMQHKFCLVDDEVLMTGTLNWGNDRSSDHWNYVYITNKTQLVEPVKKGFYQMWNEFSSEITAATDSEKQDNSDVTANLLEENFVYIDDFDTNKLNRTATPELCLV</sequence>
<dbReference type="Gene3D" id="3.30.870.10">
    <property type="entry name" value="Endonuclease Chain A"/>
    <property type="match status" value="1"/>
</dbReference>
<comment type="similarity">
    <text evidence="4">Belongs to the phospholipase D family. MitoPLD/Zucchini subfamily.</text>
</comment>
<evidence type="ECO:0000256" key="4">
    <source>
        <dbReference type="ARBA" id="ARBA00038012"/>
    </source>
</evidence>
<proteinExistence type="inferred from homology"/>
<evidence type="ECO:0000313" key="9">
    <source>
        <dbReference type="EMBL" id="CAH0398625.1"/>
    </source>
</evidence>
<evidence type="ECO:0000256" key="2">
    <source>
        <dbReference type="ARBA" id="ARBA00022963"/>
    </source>
</evidence>
<dbReference type="EMBL" id="OU963905">
    <property type="protein sequence ID" value="CAH0398625.1"/>
    <property type="molecule type" value="Genomic_DNA"/>
</dbReference>
<keyword evidence="1" id="KW-0378">Hydrolase</keyword>
<dbReference type="PANTHER" id="PTHR43856:SF1">
    <property type="entry name" value="MITOCHONDRIAL CARDIOLIPIN HYDROLASE"/>
    <property type="match status" value="1"/>
</dbReference>
<evidence type="ECO:0000313" key="10">
    <source>
        <dbReference type="Proteomes" id="UP001153292"/>
    </source>
</evidence>
<evidence type="ECO:0000256" key="7">
    <source>
        <dbReference type="SAM" id="Phobius"/>
    </source>
</evidence>
<keyword evidence="7" id="KW-1133">Transmembrane helix</keyword>
<evidence type="ECO:0000256" key="6">
    <source>
        <dbReference type="ARBA" id="ARBA00043167"/>
    </source>
</evidence>
<keyword evidence="2" id="KW-0442">Lipid degradation</keyword>
<keyword evidence="3" id="KW-0443">Lipid metabolism</keyword>
<evidence type="ECO:0000256" key="3">
    <source>
        <dbReference type="ARBA" id="ARBA00023098"/>
    </source>
</evidence>
<dbReference type="SUPFAM" id="SSF56024">
    <property type="entry name" value="Phospholipase D/nuclease"/>
    <property type="match status" value="1"/>
</dbReference>
<dbReference type="PANTHER" id="PTHR43856">
    <property type="entry name" value="CARDIOLIPIN HYDROLASE"/>
    <property type="match status" value="1"/>
</dbReference>